<evidence type="ECO:0000313" key="5">
    <source>
        <dbReference type="Proteomes" id="UP000294543"/>
    </source>
</evidence>
<organism evidence="4 5">
    <name type="scientific">Nonomuraea diastatica</name>
    <dbReference type="NCBI Taxonomy" id="1848329"/>
    <lineage>
        <taxon>Bacteria</taxon>
        <taxon>Bacillati</taxon>
        <taxon>Actinomycetota</taxon>
        <taxon>Actinomycetes</taxon>
        <taxon>Streptosporangiales</taxon>
        <taxon>Streptosporangiaceae</taxon>
        <taxon>Nonomuraea</taxon>
    </lineage>
</organism>
<dbReference type="SUPFAM" id="SSF53383">
    <property type="entry name" value="PLP-dependent transferases"/>
    <property type="match status" value="1"/>
</dbReference>
<comment type="similarity">
    <text evidence="1 3">Belongs to the class-III pyridoxal-phosphate-dependent aminotransferase family.</text>
</comment>
<reference evidence="4 5" key="1">
    <citation type="submission" date="2019-03" db="EMBL/GenBank/DDBJ databases">
        <title>Draft genome sequences of novel Actinobacteria.</title>
        <authorList>
            <person name="Sahin N."/>
            <person name="Ay H."/>
            <person name="Saygin H."/>
        </authorList>
    </citation>
    <scope>NUCLEOTIDE SEQUENCE [LARGE SCALE GENOMIC DNA]</scope>
    <source>
        <strain evidence="4 5">KC712</strain>
    </source>
</reference>
<dbReference type="AlphaFoldDB" id="A0A4R4WCX2"/>
<keyword evidence="4" id="KW-0032">Aminotransferase</keyword>
<dbReference type="GO" id="GO:0030170">
    <property type="term" value="F:pyridoxal phosphate binding"/>
    <property type="evidence" value="ECO:0007669"/>
    <property type="project" value="InterPro"/>
</dbReference>
<protein>
    <submittedName>
        <fullName evidence="4">Aminotransferase class III-fold pyridoxal phosphate-dependent enzyme</fullName>
    </submittedName>
</protein>
<dbReference type="Proteomes" id="UP000294543">
    <property type="component" value="Unassembled WGS sequence"/>
</dbReference>
<dbReference type="InterPro" id="IPR005814">
    <property type="entry name" value="Aminotrans_3"/>
</dbReference>
<dbReference type="GO" id="GO:0008483">
    <property type="term" value="F:transaminase activity"/>
    <property type="evidence" value="ECO:0007669"/>
    <property type="project" value="UniProtKB-KW"/>
</dbReference>
<dbReference type="PROSITE" id="PS00600">
    <property type="entry name" value="AA_TRANSFER_CLASS_3"/>
    <property type="match status" value="1"/>
</dbReference>
<name>A0A4R4WCX2_9ACTN</name>
<dbReference type="PANTHER" id="PTHR45688:SF13">
    <property type="entry name" value="ALANINE--GLYOXYLATE AMINOTRANSFERASE 2-LIKE"/>
    <property type="match status" value="1"/>
</dbReference>
<gene>
    <name evidence="4" type="ORF">E1294_41805</name>
</gene>
<keyword evidence="2 3" id="KW-0663">Pyridoxal phosphate</keyword>
<dbReference type="InterPro" id="IPR015422">
    <property type="entry name" value="PyrdxlP-dep_Trfase_small"/>
</dbReference>
<dbReference type="PANTHER" id="PTHR45688">
    <property type="match status" value="1"/>
</dbReference>
<sequence length="312" mass="32897">MLMPSRTATGREHVLVLDWAYHGILSSLVELSPYKFNRAGGNGPGPRVRVCELPDPYRGQYGDDGPRYATDVATHCADAPPAAFLHETILGCAGQVEPAPGCLAAAYAGAREAGALCIADEVQCGFGRVGSHMWAFEAHDVVPDIVTLGKPIGNGHPLGAVVTTPAIARAFQTGMEYFTTYGGNPVSCAAGLAVLDVRRDERLMAHAAQIGTYLTAGLTELSTHHPIIGDARGRGLFLGVDLVENRATKRPAAEAAARVVELAREDGMLLSRDGPHGNVLKIKPPLVLTRAEAETALATLDRTLTSTSEVTT</sequence>
<keyword evidence="4" id="KW-0808">Transferase</keyword>
<evidence type="ECO:0000256" key="1">
    <source>
        <dbReference type="ARBA" id="ARBA00008954"/>
    </source>
</evidence>
<dbReference type="OrthoDB" id="3699548at2"/>
<dbReference type="CDD" id="cd00610">
    <property type="entry name" value="OAT_like"/>
    <property type="match status" value="1"/>
</dbReference>
<comment type="caution">
    <text evidence="4">The sequence shown here is derived from an EMBL/GenBank/DDBJ whole genome shotgun (WGS) entry which is preliminary data.</text>
</comment>
<dbReference type="InterPro" id="IPR049704">
    <property type="entry name" value="Aminotrans_3_PPA_site"/>
</dbReference>
<proteinExistence type="inferred from homology"/>
<dbReference type="EMBL" id="SMKP01000182">
    <property type="protein sequence ID" value="TDD13215.1"/>
    <property type="molecule type" value="Genomic_DNA"/>
</dbReference>
<evidence type="ECO:0000256" key="2">
    <source>
        <dbReference type="ARBA" id="ARBA00022898"/>
    </source>
</evidence>
<dbReference type="InterPro" id="IPR015421">
    <property type="entry name" value="PyrdxlP-dep_Trfase_major"/>
</dbReference>
<evidence type="ECO:0000256" key="3">
    <source>
        <dbReference type="RuleBase" id="RU003560"/>
    </source>
</evidence>
<dbReference type="Gene3D" id="3.90.1150.10">
    <property type="entry name" value="Aspartate Aminotransferase, domain 1"/>
    <property type="match status" value="1"/>
</dbReference>
<dbReference type="RefSeq" id="WP_132516616.1">
    <property type="nucleotide sequence ID" value="NZ_SMKP01000182.1"/>
</dbReference>
<dbReference type="Pfam" id="PF00202">
    <property type="entry name" value="Aminotran_3"/>
    <property type="match status" value="1"/>
</dbReference>
<dbReference type="Gene3D" id="3.40.640.10">
    <property type="entry name" value="Type I PLP-dependent aspartate aminotransferase-like (Major domain)"/>
    <property type="match status" value="1"/>
</dbReference>
<evidence type="ECO:0000313" key="4">
    <source>
        <dbReference type="EMBL" id="TDD13215.1"/>
    </source>
</evidence>
<accession>A0A4R4WCX2</accession>
<keyword evidence="5" id="KW-1185">Reference proteome</keyword>
<dbReference type="InterPro" id="IPR015424">
    <property type="entry name" value="PyrdxlP-dep_Trfase"/>
</dbReference>